<dbReference type="HOGENOM" id="CLU_3296520_0_0_4"/>
<sequence precursor="true">MTYQDSNNTKREDTTFRTVLGWLAAAATAIASIASVVSFS</sequence>
<dbReference type="EMBL" id="CP001965">
    <property type="protein sequence ID" value="ADE11402.1"/>
    <property type="molecule type" value="Genomic_DNA"/>
</dbReference>
<dbReference type="AlphaFoldDB" id="D5CR16"/>
<dbReference type="Proteomes" id="UP000001625">
    <property type="component" value="Chromosome"/>
</dbReference>
<evidence type="ECO:0000313" key="3">
    <source>
        <dbReference type="Proteomes" id="UP000001625"/>
    </source>
</evidence>
<organism evidence="2 3">
    <name type="scientific">Sideroxydans lithotrophicus (strain ES-1)</name>
    <dbReference type="NCBI Taxonomy" id="580332"/>
    <lineage>
        <taxon>Bacteria</taxon>
        <taxon>Pseudomonadati</taxon>
        <taxon>Pseudomonadota</taxon>
        <taxon>Betaproteobacteria</taxon>
        <taxon>Nitrosomonadales</taxon>
        <taxon>Gallionellaceae</taxon>
        <taxon>Sideroxydans</taxon>
    </lineage>
</organism>
<keyword evidence="1" id="KW-0472">Membrane</keyword>
<name>D5CR16_SIDLE</name>
<keyword evidence="1" id="KW-1133">Transmembrane helix</keyword>
<accession>D5CR16</accession>
<dbReference type="KEGG" id="slt:Slit_1164"/>
<keyword evidence="3" id="KW-1185">Reference proteome</keyword>
<reference evidence="2 3" key="1">
    <citation type="submission" date="2010-03" db="EMBL/GenBank/DDBJ databases">
        <title>Complete sequence of Sideroxydans lithotrophicus ES-1.</title>
        <authorList>
            <consortium name="US DOE Joint Genome Institute"/>
            <person name="Lucas S."/>
            <person name="Copeland A."/>
            <person name="Lapidus A."/>
            <person name="Cheng J.-F."/>
            <person name="Bruce D."/>
            <person name="Goodwin L."/>
            <person name="Pitluck S."/>
            <person name="Munk A.C."/>
            <person name="Detter J.C."/>
            <person name="Han C."/>
            <person name="Tapia R."/>
            <person name="Larimer F."/>
            <person name="Land M."/>
            <person name="Hauser L."/>
            <person name="Kyrpides N."/>
            <person name="Ivanova N."/>
            <person name="Emerson D."/>
            <person name="Woyke T."/>
        </authorList>
    </citation>
    <scope>NUCLEOTIDE SEQUENCE [LARGE SCALE GENOMIC DNA]</scope>
    <source>
        <strain evidence="2 3">ES-1</strain>
    </source>
</reference>
<protein>
    <submittedName>
        <fullName evidence="2">Uncharacterized protein</fullName>
    </submittedName>
</protein>
<keyword evidence="1" id="KW-0812">Transmembrane</keyword>
<gene>
    <name evidence="2" type="ordered locus">Slit_1164</name>
</gene>
<proteinExistence type="predicted"/>
<dbReference type="RefSeq" id="WP_013029300.1">
    <property type="nucleotide sequence ID" value="NC_013959.1"/>
</dbReference>
<evidence type="ECO:0000256" key="1">
    <source>
        <dbReference type="SAM" id="Phobius"/>
    </source>
</evidence>
<feature type="transmembrane region" description="Helical" evidence="1">
    <location>
        <begin position="20"/>
        <end position="39"/>
    </location>
</feature>
<evidence type="ECO:0000313" key="2">
    <source>
        <dbReference type="EMBL" id="ADE11402.1"/>
    </source>
</evidence>